<protein>
    <submittedName>
        <fullName evidence="2">Uncharacterized protein</fullName>
    </submittedName>
</protein>
<name>A0ABV2NIT4_9HYPH</name>
<comment type="caution">
    <text evidence="2">The sequence shown here is derived from an EMBL/GenBank/DDBJ whole genome shotgun (WGS) entry which is preliminary data.</text>
</comment>
<evidence type="ECO:0000313" key="2">
    <source>
        <dbReference type="EMBL" id="MET3866391.1"/>
    </source>
</evidence>
<organism evidence="2 3">
    <name type="scientific">Methylobacterium radiotolerans</name>
    <dbReference type="NCBI Taxonomy" id="31998"/>
    <lineage>
        <taxon>Bacteria</taxon>
        <taxon>Pseudomonadati</taxon>
        <taxon>Pseudomonadota</taxon>
        <taxon>Alphaproteobacteria</taxon>
        <taxon>Hyphomicrobiales</taxon>
        <taxon>Methylobacteriaceae</taxon>
        <taxon>Methylobacterium</taxon>
    </lineage>
</organism>
<accession>A0ABV2NIT4</accession>
<sequence length="44" mass="4717">MPLDRRVARDTFPSPGRIRSGRTAAADVAEAEATIAGSYRARLS</sequence>
<gene>
    <name evidence="2" type="ORF">ABIC20_003700</name>
</gene>
<feature type="region of interest" description="Disordered" evidence="1">
    <location>
        <begin position="1"/>
        <end position="27"/>
    </location>
</feature>
<evidence type="ECO:0000256" key="1">
    <source>
        <dbReference type="SAM" id="MobiDB-lite"/>
    </source>
</evidence>
<reference evidence="2 3" key="1">
    <citation type="submission" date="2024-06" db="EMBL/GenBank/DDBJ databases">
        <title>Genomics of switchgrass bacterial isolates.</title>
        <authorList>
            <person name="Shade A."/>
        </authorList>
    </citation>
    <scope>NUCLEOTIDE SEQUENCE [LARGE SCALE GENOMIC DNA]</scope>
    <source>
        <strain evidence="2 3">PvP084</strain>
    </source>
</reference>
<dbReference type="Proteomes" id="UP001549119">
    <property type="component" value="Unassembled WGS sequence"/>
</dbReference>
<dbReference type="EMBL" id="JBEPNW010000002">
    <property type="protein sequence ID" value="MET3866391.1"/>
    <property type="molecule type" value="Genomic_DNA"/>
</dbReference>
<proteinExistence type="predicted"/>
<dbReference type="RefSeq" id="WP_268821199.1">
    <property type="nucleotide sequence ID" value="NZ_CP090579.1"/>
</dbReference>
<evidence type="ECO:0000313" key="3">
    <source>
        <dbReference type="Proteomes" id="UP001549119"/>
    </source>
</evidence>
<keyword evidence="3" id="KW-1185">Reference proteome</keyword>